<accession>A0A0H5C1V5</accession>
<evidence type="ECO:0000313" key="2">
    <source>
        <dbReference type="EMBL" id="CEP21748.1"/>
    </source>
</evidence>
<feature type="coiled-coil region" evidence="1">
    <location>
        <begin position="80"/>
        <end position="117"/>
    </location>
</feature>
<keyword evidence="1" id="KW-0175">Coiled coil</keyword>
<evidence type="ECO:0000313" key="3">
    <source>
        <dbReference type="Proteomes" id="UP000038830"/>
    </source>
</evidence>
<proteinExistence type="predicted"/>
<evidence type="ECO:0000256" key="1">
    <source>
        <dbReference type="SAM" id="Coils"/>
    </source>
</evidence>
<protein>
    <submittedName>
        <fullName evidence="2">Uncharacterized protein</fullName>
    </submittedName>
</protein>
<name>A0A0H5C1V5_CYBJN</name>
<dbReference type="EMBL" id="CDQK01000002">
    <property type="protein sequence ID" value="CEP21748.1"/>
    <property type="molecule type" value="Genomic_DNA"/>
</dbReference>
<organism evidence="2 3">
    <name type="scientific">Cyberlindnera jadinii (strain ATCC 18201 / CBS 1600 / BCRC 20928 / JCM 3617 / NBRC 0987 / NRRL Y-1542)</name>
    <name type="common">Torula yeast</name>
    <name type="synonym">Candida utilis</name>
    <dbReference type="NCBI Taxonomy" id="983966"/>
    <lineage>
        <taxon>Eukaryota</taxon>
        <taxon>Fungi</taxon>
        <taxon>Dikarya</taxon>
        <taxon>Ascomycota</taxon>
        <taxon>Saccharomycotina</taxon>
        <taxon>Saccharomycetes</taxon>
        <taxon>Phaffomycetales</taxon>
        <taxon>Phaffomycetaceae</taxon>
        <taxon>Cyberlindnera</taxon>
    </lineage>
</organism>
<reference evidence="3" key="1">
    <citation type="journal article" date="2015" name="J. Biotechnol.">
        <title>The structure of the Cyberlindnera jadinii genome and its relation to Candida utilis analyzed by the occurrence of single nucleotide polymorphisms.</title>
        <authorList>
            <person name="Rupp O."/>
            <person name="Brinkrolf K."/>
            <person name="Buerth C."/>
            <person name="Kunigo M."/>
            <person name="Schneider J."/>
            <person name="Jaenicke S."/>
            <person name="Goesmann A."/>
            <person name="Puehler A."/>
            <person name="Jaeger K.-E."/>
            <person name="Ernst J.F."/>
        </authorList>
    </citation>
    <scope>NUCLEOTIDE SEQUENCE [LARGE SCALE GENOMIC DNA]</scope>
    <source>
        <strain evidence="3">ATCC 18201 / CBS 1600 / BCRC 20928 / JCM 3617 / NBRC 0987 / NRRL Y-1542</strain>
    </source>
</reference>
<dbReference type="AlphaFoldDB" id="A0A0H5C1V5"/>
<gene>
    <name evidence="2" type="ORF">BN1211_1943</name>
</gene>
<sequence length="214" mass="24811">MVMSNNYIPQTENLSYLIDTVEELSAVCSDGSRLKDEIVDGVDTLIRRINTDAGITGDRTEAVSQVDVFLQEHGDPGLSAKNELSKVEELREQNRRLKALLRRKVEYKQQVVQLNSEYEDRITEVMLHIRQFKDKEDKVKFQTMKECFAKVEQAQEREFEAYHLLVRNEEVTQKLAHELEQFYEVFDKNRANDIKAQTLASLLKETNVGGDIQK</sequence>
<dbReference type="Proteomes" id="UP000038830">
    <property type="component" value="Unassembled WGS sequence"/>
</dbReference>